<keyword evidence="2 3" id="KW-0949">S-adenosyl-L-methionine</keyword>
<feature type="binding site" evidence="3">
    <location>
        <begin position="102"/>
        <end position="103"/>
    </location>
    <ligand>
        <name>S-adenosyl-L-methionine</name>
        <dbReference type="ChEBI" id="CHEBI:59789"/>
    </ligand>
</feature>
<dbReference type="GO" id="GO:0008990">
    <property type="term" value="F:rRNA (guanine-N2-)-methyltransferase activity"/>
    <property type="evidence" value="ECO:0007669"/>
    <property type="project" value="UniProtKB-UniRule"/>
</dbReference>
<dbReference type="AlphaFoldDB" id="K2KJB5"/>
<feature type="binding site" evidence="3">
    <location>
        <position position="168"/>
    </location>
    <ligand>
        <name>S-adenosyl-L-methionine</name>
        <dbReference type="ChEBI" id="CHEBI:59789"/>
    </ligand>
</feature>
<evidence type="ECO:0000313" key="4">
    <source>
        <dbReference type="EMBL" id="EKE77405.1"/>
    </source>
</evidence>
<dbReference type="HAMAP" id="MF_01523">
    <property type="entry name" value="16SrRNA_methyltr_J"/>
    <property type="match status" value="1"/>
</dbReference>
<reference evidence="4 5" key="1">
    <citation type="journal article" date="2012" name="J. Bacteriol.">
        <title>Genome Sequence of Gallaecimonas xiamenensis Type Strain 3-C-1.</title>
        <authorList>
            <person name="Lai Q."/>
            <person name="Wang L."/>
            <person name="Wang W."/>
            <person name="Shao Z."/>
        </authorList>
    </citation>
    <scope>NUCLEOTIDE SEQUENCE [LARGE SCALE GENOMIC DNA]</scope>
    <source>
        <strain evidence="4 5">3-C-1</strain>
    </source>
</reference>
<dbReference type="Pfam" id="PF04445">
    <property type="entry name" value="SAM_MT"/>
    <property type="match status" value="1"/>
</dbReference>
<dbReference type="PANTHER" id="PTHR36112:SF1">
    <property type="entry name" value="RIBOSOMAL RNA SMALL SUBUNIT METHYLTRANSFERASE J"/>
    <property type="match status" value="1"/>
</dbReference>
<evidence type="ECO:0000256" key="3">
    <source>
        <dbReference type="HAMAP-Rule" id="MF_01523"/>
    </source>
</evidence>
<dbReference type="eggNOG" id="COG0742">
    <property type="taxonomic scope" value="Bacteria"/>
</dbReference>
<dbReference type="Gene3D" id="3.40.1630.10">
    <property type="entry name" value="YhiQ-like domain"/>
    <property type="match status" value="1"/>
</dbReference>
<keyword evidence="1 3" id="KW-0489">Methyltransferase</keyword>
<dbReference type="STRING" id="745411.B3C1_01300"/>
<keyword evidence="3 4" id="KW-0808">Transferase</keyword>
<comment type="caution">
    <text evidence="3">Lacks conserved residue(s) required for the propagation of feature annotation.</text>
</comment>
<dbReference type="InterPro" id="IPR007536">
    <property type="entry name" value="16SrRNA_methylTrfase_J"/>
</dbReference>
<dbReference type="RefSeq" id="WP_008482388.1">
    <property type="nucleotide sequence ID" value="NZ_AMRI01000002.1"/>
</dbReference>
<dbReference type="PATRIC" id="fig|745411.4.peg.250"/>
<accession>K2KJB5</accession>
<dbReference type="GO" id="GO:0005737">
    <property type="term" value="C:cytoplasm"/>
    <property type="evidence" value="ECO:0007669"/>
    <property type="project" value="UniProtKB-SubCell"/>
</dbReference>
<protein>
    <recommendedName>
        <fullName evidence="3">Ribosomal RNA small subunit methyltransferase J</fullName>
        <ecNumber evidence="3">2.1.1.242</ecNumber>
    </recommendedName>
    <alternativeName>
        <fullName evidence="3">16S rRNA m2G1516 methyltransferase</fullName>
    </alternativeName>
    <alternativeName>
        <fullName evidence="3">rRNA (guanine-N(2)-)-methyltransferase</fullName>
    </alternativeName>
</protein>
<comment type="subcellular location">
    <subcellularLocation>
        <location evidence="3">Cytoplasm</location>
    </subcellularLocation>
</comment>
<dbReference type="PANTHER" id="PTHR36112">
    <property type="entry name" value="RIBOSOMAL RNA SMALL SUBUNIT METHYLTRANSFERASE J"/>
    <property type="match status" value="1"/>
</dbReference>
<comment type="catalytic activity">
    <reaction evidence="3">
        <text>guanosine(1516) in 16S rRNA + S-adenosyl-L-methionine = N(2)-methylguanosine(1516) in 16S rRNA + S-adenosyl-L-homocysteine + H(+)</text>
        <dbReference type="Rhea" id="RHEA:43220"/>
        <dbReference type="Rhea" id="RHEA-COMP:10412"/>
        <dbReference type="Rhea" id="RHEA-COMP:10413"/>
        <dbReference type="ChEBI" id="CHEBI:15378"/>
        <dbReference type="ChEBI" id="CHEBI:57856"/>
        <dbReference type="ChEBI" id="CHEBI:59789"/>
        <dbReference type="ChEBI" id="CHEBI:74269"/>
        <dbReference type="ChEBI" id="CHEBI:74481"/>
        <dbReference type="EC" id="2.1.1.242"/>
    </reaction>
</comment>
<keyword evidence="5" id="KW-1185">Reference proteome</keyword>
<dbReference type="EC" id="2.1.1.242" evidence="3"/>
<dbReference type="InterPro" id="IPR029063">
    <property type="entry name" value="SAM-dependent_MTases_sf"/>
</dbReference>
<organism evidence="4 5">
    <name type="scientific">Gallaecimonas xiamenensis 3-C-1</name>
    <dbReference type="NCBI Taxonomy" id="745411"/>
    <lineage>
        <taxon>Bacteria</taxon>
        <taxon>Pseudomonadati</taxon>
        <taxon>Pseudomonadota</taxon>
        <taxon>Gammaproteobacteria</taxon>
        <taxon>Enterobacterales</taxon>
        <taxon>Gallaecimonadaceae</taxon>
        <taxon>Gallaecimonas</taxon>
    </lineage>
</organism>
<evidence type="ECO:0000313" key="5">
    <source>
        <dbReference type="Proteomes" id="UP000006755"/>
    </source>
</evidence>
<comment type="function">
    <text evidence="3">Specifically methylates the guanosine in position 1516 of 16S rRNA.</text>
</comment>
<comment type="similarity">
    <text evidence="3">Belongs to the methyltransferase superfamily. RsmJ family.</text>
</comment>
<comment type="caution">
    <text evidence="4">The sequence shown here is derived from an EMBL/GenBank/DDBJ whole genome shotgun (WGS) entry which is preliminary data.</text>
</comment>
<dbReference type="EMBL" id="AMRI01000002">
    <property type="protein sequence ID" value="EKE77405.1"/>
    <property type="molecule type" value="Genomic_DNA"/>
</dbReference>
<gene>
    <name evidence="3" type="primary">rsmJ</name>
    <name evidence="4" type="ORF">B3C1_01300</name>
</gene>
<sequence length="244" mass="26193">MAVPLICESPEREPHAEQLRQRYGFGRDLGDAPCVLVLTEARLELRKTDEPKLGAIFVDFVEGAAAHRRKFGGGRGQAIAKAVGLKKGANPSVIDGTAGLGRDAFVLATLGCTVTLVERHPAVAALLADGLERAKDSEVADIIGRMTLHHGPSVELLPALQADVVYLDPMYPHREKSALVKKEMRIFQTLVGADLDADALLAAAKAAAKYKVVVKRPDYAEPLAGVKPASSVPTKKNRFDIYPI</sequence>
<dbReference type="OrthoDB" id="3191794at2"/>
<dbReference type="Gene3D" id="3.40.50.150">
    <property type="entry name" value="Vaccinia Virus protein VP39"/>
    <property type="match status" value="1"/>
</dbReference>
<keyword evidence="3" id="KW-0698">rRNA processing</keyword>
<evidence type="ECO:0000256" key="2">
    <source>
        <dbReference type="ARBA" id="ARBA00022691"/>
    </source>
</evidence>
<name>K2KJB5_9GAMM</name>
<dbReference type="Proteomes" id="UP000006755">
    <property type="component" value="Unassembled WGS sequence"/>
</dbReference>
<proteinExistence type="inferred from homology"/>
<dbReference type="SUPFAM" id="SSF53335">
    <property type="entry name" value="S-adenosyl-L-methionine-dependent methyltransferases"/>
    <property type="match status" value="1"/>
</dbReference>
<evidence type="ECO:0000256" key="1">
    <source>
        <dbReference type="ARBA" id="ARBA00022603"/>
    </source>
</evidence>
<keyword evidence="3" id="KW-0963">Cytoplasm</keyword>
<feature type="binding site" evidence="3">
    <location>
        <begin position="118"/>
        <end position="119"/>
    </location>
    <ligand>
        <name>S-adenosyl-L-methionine</name>
        <dbReference type="ChEBI" id="CHEBI:59789"/>
    </ligand>
</feature>